<dbReference type="InterPro" id="IPR046533">
    <property type="entry name" value="DUF6598"/>
</dbReference>
<dbReference type="OrthoDB" id="686435at2759"/>
<feature type="domain" description="DUF6598" evidence="1">
    <location>
        <begin position="22"/>
        <end position="204"/>
    </location>
</feature>
<feature type="non-terminal residue" evidence="2">
    <location>
        <position position="207"/>
    </location>
</feature>
<keyword evidence="3" id="KW-1185">Reference proteome</keyword>
<dbReference type="Proteomes" id="UP000324897">
    <property type="component" value="Chromosome 7"/>
</dbReference>
<comment type="caution">
    <text evidence="2">The sequence shown here is derived from an EMBL/GenBank/DDBJ whole genome shotgun (WGS) entry which is preliminary data.</text>
</comment>
<dbReference type="PANTHER" id="PTHR33065">
    <property type="entry name" value="OS07G0486400 PROTEIN"/>
    <property type="match status" value="1"/>
</dbReference>
<name>A0A5J9UAX5_9POAL</name>
<dbReference type="InterPro" id="IPR001938">
    <property type="entry name" value="Thaumatin"/>
</dbReference>
<evidence type="ECO:0000313" key="3">
    <source>
        <dbReference type="Proteomes" id="UP000324897"/>
    </source>
</evidence>
<dbReference type="AlphaFoldDB" id="A0A5J9UAX5"/>
<evidence type="ECO:0000259" key="1">
    <source>
        <dbReference type="Pfam" id="PF20241"/>
    </source>
</evidence>
<dbReference type="EMBL" id="RWGY01000029">
    <property type="protein sequence ID" value="TVU20320.1"/>
    <property type="molecule type" value="Genomic_DNA"/>
</dbReference>
<dbReference type="Pfam" id="PF20241">
    <property type="entry name" value="DUF6598"/>
    <property type="match status" value="1"/>
</dbReference>
<reference evidence="2 3" key="1">
    <citation type="journal article" date="2019" name="Sci. Rep.">
        <title>A high-quality genome of Eragrostis curvula grass provides insights into Poaceae evolution and supports new strategies to enhance forage quality.</title>
        <authorList>
            <person name="Carballo J."/>
            <person name="Santos B.A.C.M."/>
            <person name="Zappacosta D."/>
            <person name="Garbus I."/>
            <person name="Selva J.P."/>
            <person name="Gallo C.A."/>
            <person name="Diaz A."/>
            <person name="Albertini E."/>
            <person name="Caccamo M."/>
            <person name="Echenique V."/>
        </authorList>
    </citation>
    <scope>NUCLEOTIDE SEQUENCE [LARGE SCALE GENOMIC DNA]</scope>
    <source>
        <strain evidence="3">cv. Victoria</strain>
        <tissue evidence="2">Leaf</tissue>
    </source>
</reference>
<dbReference type="PANTHER" id="PTHR33065:SF88">
    <property type="entry name" value="OS11G0104220 PROTEIN"/>
    <property type="match status" value="1"/>
</dbReference>
<evidence type="ECO:0000313" key="2">
    <source>
        <dbReference type="EMBL" id="TVU20320.1"/>
    </source>
</evidence>
<proteinExistence type="predicted"/>
<dbReference type="PIRSF" id="PIRSF002703">
    <property type="entry name" value="Thaumatin"/>
    <property type="match status" value="1"/>
</dbReference>
<organism evidence="2 3">
    <name type="scientific">Eragrostis curvula</name>
    <name type="common">weeping love grass</name>
    <dbReference type="NCBI Taxonomy" id="38414"/>
    <lineage>
        <taxon>Eukaryota</taxon>
        <taxon>Viridiplantae</taxon>
        <taxon>Streptophyta</taxon>
        <taxon>Embryophyta</taxon>
        <taxon>Tracheophyta</taxon>
        <taxon>Spermatophyta</taxon>
        <taxon>Magnoliopsida</taxon>
        <taxon>Liliopsida</taxon>
        <taxon>Poales</taxon>
        <taxon>Poaceae</taxon>
        <taxon>PACMAD clade</taxon>
        <taxon>Chloridoideae</taxon>
        <taxon>Eragrostideae</taxon>
        <taxon>Eragrostidinae</taxon>
        <taxon>Eragrostis</taxon>
    </lineage>
</organism>
<feature type="non-terminal residue" evidence="2">
    <location>
        <position position="1"/>
    </location>
</feature>
<protein>
    <recommendedName>
        <fullName evidence="1">DUF6598 domain-containing protein</fullName>
    </recommendedName>
</protein>
<gene>
    <name evidence="2" type="ORF">EJB05_36525</name>
</gene>
<dbReference type="Gramene" id="TVU20320">
    <property type="protein sequence ID" value="TVU20320"/>
    <property type="gene ID" value="EJB05_36525"/>
</dbReference>
<accession>A0A5J9UAX5</accession>
<sequence>NAELGPPLSELDRSDRGSLEDSVNVISLRIAESDVGYPIRVFGTVLARDQLDYKCVYLFKRDRDDPQVITSPNDTLTLTGPYRIPAVTDRMFFEINLKIKCDDTGDRDFSKVVIEHNAVRYTRHTMEWLEASWLSTVEFVCAPVKFSVEATLAVNIIKGPRHFTGKVIAWTARNSKSRVILYDSEAAGTITEVGDAGSVMLSRRAQV</sequence>